<organism evidence="2 3">
    <name type="scientific">Parasedimentitalea psychrophila</name>
    <dbReference type="NCBI Taxonomy" id="2997337"/>
    <lineage>
        <taxon>Bacteria</taxon>
        <taxon>Pseudomonadati</taxon>
        <taxon>Pseudomonadota</taxon>
        <taxon>Alphaproteobacteria</taxon>
        <taxon>Rhodobacterales</taxon>
        <taxon>Paracoccaceae</taxon>
        <taxon>Parasedimentitalea</taxon>
    </lineage>
</organism>
<dbReference type="CDD" id="cd01029">
    <property type="entry name" value="TOPRIM_primases"/>
    <property type="match status" value="1"/>
</dbReference>
<dbReference type="InterPro" id="IPR034154">
    <property type="entry name" value="TOPRIM_DnaG/twinkle"/>
</dbReference>
<gene>
    <name evidence="2" type="ORF">QPJ95_03325</name>
</gene>
<proteinExistence type="predicted"/>
<dbReference type="KEGG" id="ppso:QPJ95_03325"/>
<keyword evidence="3" id="KW-1185">Reference proteome</keyword>
<dbReference type="RefSeq" id="WP_270921188.1">
    <property type="nucleotide sequence ID" value="NZ_CP127247.1"/>
</dbReference>
<dbReference type="AlphaFoldDB" id="A0A9Y2P7M6"/>
<evidence type="ECO:0000256" key="1">
    <source>
        <dbReference type="SAM" id="MobiDB-lite"/>
    </source>
</evidence>
<dbReference type="Proteomes" id="UP001238334">
    <property type="component" value="Chromosome"/>
</dbReference>
<feature type="compositionally biased region" description="Polar residues" evidence="1">
    <location>
        <begin position="220"/>
        <end position="232"/>
    </location>
</feature>
<accession>A0A9Y2P7M6</accession>
<protein>
    <recommendedName>
        <fullName evidence="4">ATP-binding protein</fullName>
    </recommendedName>
</protein>
<dbReference type="InterPro" id="IPR027417">
    <property type="entry name" value="P-loop_NTPase"/>
</dbReference>
<evidence type="ECO:0000313" key="2">
    <source>
        <dbReference type="EMBL" id="WIY25980.1"/>
    </source>
</evidence>
<evidence type="ECO:0000313" key="3">
    <source>
        <dbReference type="Proteomes" id="UP001238334"/>
    </source>
</evidence>
<evidence type="ECO:0008006" key="4">
    <source>
        <dbReference type="Google" id="ProtNLM"/>
    </source>
</evidence>
<name>A0A9Y2P7M6_9RHOB</name>
<feature type="region of interest" description="Disordered" evidence="1">
    <location>
        <begin position="211"/>
        <end position="237"/>
    </location>
</feature>
<reference evidence="2 3" key="1">
    <citation type="submission" date="2023-06" db="EMBL/GenBank/DDBJ databases">
        <title>Parasedimentitalea psychrophila sp. nov., a psychrophilic bacterium isolated from deep-sea sediment.</title>
        <authorList>
            <person name="Li A."/>
        </authorList>
    </citation>
    <scope>NUCLEOTIDE SEQUENCE [LARGE SCALE GENOMIC DNA]</scope>
    <source>
        <strain evidence="2 3">QS115</strain>
    </source>
</reference>
<sequence length="694" mass="76169">MKHEFFSLAHPTKGVASQQFVYRDVAGNPVLVANRYNLPDGGKYFLPYDVAQGKWKALDLRPIYNLDKVVSADPSTPIILVEGEKCADALTALGYLATTTFGGSNGWKKADLSPLHGRRVYAWGDQDDAGQKYVLDLTRTLGPSPTPTPGRVGKSEARLIPISASTLHEITGTQIDLVKGWDVADFLDLGFGRTEIDALLEMAAPKDIGDEAVLGKGDTRNSPSQKSTSDSPNVLDGMELWRTPQDETYATLRRDGHFEHWPTASRTFQRHLAYAHFQTEGKVPSATALEDRRRMLEGEALFGGETHPVFSRIASIGRTIYLDLGDASWQAVAITAEGWQVVTHPMTRFRRSPSTDALPVPERHSDGIELLRPFLNVKDDDDFRMLVAWVVGCFHPKGPYPILILSGEQGSAKSTTAQILRSLVDPANPSTRSTPSTEQDLVIAAKHNHVLSFDNLSNIRPMMADAFCRIATGGGFGTRKLHTDTDEVLFNATRPCLLNGIPDLAARPDLADRSIGVTLPVISSRERRTLGSFNRDFAKAAPFILGALLDAVSTALSRIDSVSLSEAPRMADFAKWVVAAAPALGWPEGAFLDSYAANRETSDQSAIENNPVALAILRLMGAQKHWEGTATDLKQTLRQRFPALTDDPYSFPRQENKLSAALRRVQPPLRRRGIALSFERRGKSGERLIQITTI</sequence>
<dbReference type="EMBL" id="CP127247">
    <property type="protein sequence ID" value="WIY25980.1"/>
    <property type="molecule type" value="Genomic_DNA"/>
</dbReference>
<dbReference type="SUPFAM" id="SSF52540">
    <property type="entry name" value="P-loop containing nucleoside triphosphate hydrolases"/>
    <property type="match status" value="1"/>
</dbReference>